<feature type="domain" description="Flagellar hook-length control protein-like C-terminal" evidence="5">
    <location>
        <begin position="287"/>
        <end position="368"/>
    </location>
</feature>
<dbReference type="InterPro" id="IPR038610">
    <property type="entry name" value="FliK-like_C_sf"/>
</dbReference>
<keyword evidence="3" id="KW-1005">Bacterial flagellum biogenesis</keyword>
<protein>
    <submittedName>
        <fullName evidence="6">Flagellar hook-length control protein FliK</fullName>
    </submittedName>
</protein>
<dbReference type="RefSeq" id="WP_167013970.1">
    <property type="nucleotide sequence ID" value="NZ_VWXF01000003.1"/>
</dbReference>
<feature type="compositionally biased region" description="Polar residues" evidence="4">
    <location>
        <begin position="358"/>
        <end position="374"/>
    </location>
</feature>
<dbReference type="PANTHER" id="PTHR37533:SF2">
    <property type="entry name" value="FLAGELLAR HOOK-LENGTH CONTROL PROTEIN"/>
    <property type="match status" value="1"/>
</dbReference>
<keyword evidence="6" id="KW-0282">Flagellum</keyword>
<dbReference type="InterPro" id="IPR001635">
    <property type="entry name" value="Flag_hook_Flik"/>
</dbReference>
<evidence type="ECO:0000256" key="1">
    <source>
        <dbReference type="ARBA" id="ARBA00003944"/>
    </source>
</evidence>
<keyword evidence="6" id="KW-0966">Cell projection</keyword>
<dbReference type="InterPro" id="IPR021136">
    <property type="entry name" value="Flagellar_hook_control-like_C"/>
</dbReference>
<feature type="region of interest" description="Disordered" evidence="4">
    <location>
        <begin position="161"/>
        <end position="213"/>
    </location>
</feature>
<proteinExistence type="inferred from homology"/>
<feature type="compositionally biased region" description="Polar residues" evidence="4">
    <location>
        <begin position="202"/>
        <end position="213"/>
    </location>
</feature>
<gene>
    <name evidence="6" type="ORF">F3J40_09220</name>
</gene>
<feature type="region of interest" description="Disordered" evidence="4">
    <location>
        <begin position="358"/>
        <end position="383"/>
    </location>
</feature>
<dbReference type="PANTHER" id="PTHR37533">
    <property type="entry name" value="FLAGELLAR HOOK-LENGTH CONTROL PROTEIN"/>
    <property type="match status" value="1"/>
</dbReference>
<comment type="caution">
    <text evidence="6">The sequence shown here is derived from an EMBL/GenBank/DDBJ whole genome shotgun (WGS) entry which is preliminary data.</text>
</comment>
<feature type="compositionally biased region" description="Low complexity" evidence="4">
    <location>
        <begin position="186"/>
        <end position="198"/>
    </location>
</feature>
<dbReference type="Pfam" id="PF02120">
    <property type="entry name" value="Flg_hook"/>
    <property type="match status" value="1"/>
</dbReference>
<dbReference type="InterPro" id="IPR052563">
    <property type="entry name" value="FliK"/>
</dbReference>
<feature type="region of interest" description="Disordered" evidence="4">
    <location>
        <begin position="98"/>
        <end position="117"/>
    </location>
</feature>
<dbReference type="CDD" id="cd17470">
    <property type="entry name" value="T3SS_Flik_C"/>
    <property type="match status" value="1"/>
</dbReference>
<organism evidence="6 7">
    <name type="scientific">Candidatus Pantoea multigeneris</name>
    <dbReference type="NCBI Taxonomy" id="2608357"/>
    <lineage>
        <taxon>Bacteria</taxon>
        <taxon>Pseudomonadati</taxon>
        <taxon>Pseudomonadota</taxon>
        <taxon>Gammaproteobacteria</taxon>
        <taxon>Enterobacterales</taxon>
        <taxon>Erwiniaceae</taxon>
        <taxon>Pantoea</taxon>
    </lineage>
</organism>
<evidence type="ECO:0000259" key="5">
    <source>
        <dbReference type="Pfam" id="PF02120"/>
    </source>
</evidence>
<feature type="region of interest" description="Disordered" evidence="4">
    <location>
        <begin position="51"/>
        <end position="70"/>
    </location>
</feature>
<evidence type="ECO:0000256" key="4">
    <source>
        <dbReference type="SAM" id="MobiDB-lite"/>
    </source>
</evidence>
<name>A0ABX0R8T1_9GAMM</name>
<dbReference type="Proteomes" id="UP001515683">
    <property type="component" value="Unassembled WGS sequence"/>
</dbReference>
<evidence type="ECO:0000313" key="7">
    <source>
        <dbReference type="Proteomes" id="UP001515683"/>
    </source>
</evidence>
<evidence type="ECO:0000313" key="6">
    <source>
        <dbReference type="EMBL" id="NIF21773.1"/>
    </source>
</evidence>
<feature type="compositionally biased region" description="Polar residues" evidence="4">
    <location>
        <begin position="174"/>
        <end position="185"/>
    </location>
</feature>
<evidence type="ECO:0000256" key="2">
    <source>
        <dbReference type="ARBA" id="ARBA00009149"/>
    </source>
</evidence>
<evidence type="ECO:0000256" key="3">
    <source>
        <dbReference type="ARBA" id="ARBA00022795"/>
    </source>
</evidence>
<sequence length="419" mass="43490">MITLPKIAITKADINLADTSDSSDAQSGVAALPTDFVTQLGNRLLSLVKQQGASAQSTDSDDKNSDNASPATQLNALIGALQDPQTLSALLNRENIKDTAKSADDTDNSESSGLSASEMQSVQALMAMLPGTAATPVETRATEASAIVTSGASPLVSKLVQSEQQQTAKERGVSQETAATSLSVKSSVSPDDTSSTPVRNDAVSTLTPTQNKDFQQTLNSLVTQSSNGNQAVKSSDSSNDSQSTAVTFSATNVVSQPLAAASNNTPATPTLNAQLGSNEWQQALSQQVVMYSRNGQQNAELRLHPEDLGSIQISLKLENDQAQLTMVSSHSHVRAALEAALPQLRTALAESGINLGQSQVSSDSFSQGQGSPQHQEARRDGQHGSFSLAQENDSATAPIAVPASLQAMVTGTGAVDIFA</sequence>
<keyword evidence="7" id="KW-1185">Reference proteome</keyword>
<reference evidence="6 7" key="1">
    <citation type="journal article" date="2019" name="bioRxiv">
        <title>Bacteria contribute to plant secondary compound degradation in a generalist herbivore system.</title>
        <authorList>
            <person name="Francoeur C.B."/>
            <person name="Khadempour L."/>
            <person name="Moreira-Soto R.D."/>
            <person name="Gotting K."/>
            <person name="Book A.J."/>
            <person name="Pinto-Tomas A.A."/>
            <person name="Keefover-Ring K."/>
            <person name="Currie C.R."/>
        </authorList>
    </citation>
    <scope>NUCLEOTIDE SEQUENCE [LARGE SCALE GENOMIC DNA]</scope>
    <source>
        <strain evidence="6">Acro-835</strain>
    </source>
</reference>
<comment type="function">
    <text evidence="1">Controls the length of the flagellar hook.</text>
</comment>
<comment type="similarity">
    <text evidence="2">Belongs to the FliK family.</text>
</comment>
<keyword evidence="6" id="KW-0969">Cilium</keyword>
<dbReference type="PRINTS" id="PR01007">
    <property type="entry name" value="FLGHOOKFLIK"/>
</dbReference>
<dbReference type="EMBL" id="VWXF01000003">
    <property type="protein sequence ID" value="NIF21773.1"/>
    <property type="molecule type" value="Genomic_DNA"/>
</dbReference>
<accession>A0ABX0R8T1</accession>
<dbReference type="Gene3D" id="3.30.750.140">
    <property type="match status" value="1"/>
</dbReference>